<comment type="caution">
    <text evidence="1">The sequence shown here is derived from an EMBL/GenBank/DDBJ whole genome shotgun (WGS) entry which is preliminary data.</text>
</comment>
<gene>
    <name evidence="1" type="ORF">N3K66_007266</name>
</gene>
<organism evidence="1 2">
    <name type="scientific">Trichothecium roseum</name>
    <dbReference type="NCBI Taxonomy" id="47278"/>
    <lineage>
        <taxon>Eukaryota</taxon>
        <taxon>Fungi</taxon>
        <taxon>Dikarya</taxon>
        <taxon>Ascomycota</taxon>
        <taxon>Pezizomycotina</taxon>
        <taxon>Sordariomycetes</taxon>
        <taxon>Hypocreomycetidae</taxon>
        <taxon>Hypocreales</taxon>
        <taxon>Hypocreales incertae sedis</taxon>
        <taxon>Trichothecium</taxon>
    </lineage>
</organism>
<reference evidence="1" key="1">
    <citation type="submission" date="2022-10" db="EMBL/GenBank/DDBJ databases">
        <title>Complete Genome of Trichothecium roseum strain YXFP-22015, a Plant Pathogen Isolated from Citrus.</title>
        <authorList>
            <person name="Wang Y."/>
            <person name="Zhu L."/>
        </authorList>
    </citation>
    <scope>NUCLEOTIDE SEQUENCE</scope>
    <source>
        <strain evidence="1">YXFP-22015</strain>
    </source>
</reference>
<accession>A0ACC0UTF0</accession>
<keyword evidence="2" id="KW-1185">Reference proteome</keyword>
<dbReference type="EMBL" id="CM047946">
    <property type="protein sequence ID" value="KAI9897410.1"/>
    <property type="molecule type" value="Genomic_DNA"/>
</dbReference>
<dbReference type="Proteomes" id="UP001163324">
    <property type="component" value="Chromosome 7"/>
</dbReference>
<evidence type="ECO:0000313" key="1">
    <source>
        <dbReference type="EMBL" id="KAI9897410.1"/>
    </source>
</evidence>
<proteinExistence type="predicted"/>
<sequence length="332" mass="37385">MSTPSPMAIPHEVAETVAQNRALLECWAQQTIHKLPMPPNIEEFQTKIKLTGWISHTRVFRPKDRSSGKLPLIVYFHGGGLRAGSPSMLVRPARYFASTYNAVVVCPSYRLVPEQPWPQPMRSAWEVLSHLSRHAERDFGAKLDDGFIVGGVSAGATLSSVALGIDILASGPGNSDEKLARPLTGVFLNCPLFFTDDILPDVYKHRWTSRHDNAASENMTTPALSRILAELRPDVHSPWFSFIHVLERQHDVELRYRPPIFLQACYHDPLRDDSIIMAEILRNRGFPVKMDMMPDDGHAAWVTMPWEAKSQNPTMEESTMEGMRWLLEGHGV</sequence>
<protein>
    <submittedName>
        <fullName evidence="1">Uncharacterized protein</fullName>
    </submittedName>
</protein>
<evidence type="ECO:0000313" key="2">
    <source>
        <dbReference type="Proteomes" id="UP001163324"/>
    </source>
</evidence>
<name>A0ACC0UTF0_9HYPO</name>